<name>A0ABD5NR01_9EURY</name>
<reference evidence="2 3" key="1">
    <citation type="journal article" date="2019" name="Int. J. Syst. Evol. Microbiol.">
        <title>The Global Catalogue of Microorganisms (GCM) 10K type strain sequencing project: providing services to taxonomists for standard genome sequencing and annotation.</title>
        <authorList>
            <consortium name="The Broad Institute Genomics Platform"/>
            <consortium name="The Broad Institute Genome Sequencing Center for Infectious Disease"/>
            <person name="Wu L."/>
            <person name="Ma J."/>
        </authorList>
    </citation>
    <scope>NUCLEOTIDE SEQUENCE [LARGE SCALE GENOMIC DNA]</scope>
    <source>
        <strain evidence="2 3">IBRC-M 10256</strain>
    </source>
</reference>
<dbReference type="InterPro" id="IPR011528">
    <property type="entry name" value="NERD"/>
</dbReference>
<organism evidence="2 3">
    <name type="scientific">Halovivax cerinus</name>
    <dbReference type="NCBI Taxonomy" id="1487865"/>
    <lineage>
        <taxon>Archaea</taxon>
        <taxon>Methanobacteriati</taxon>
        <taxon>Methanobacteriota</taxon>
        <taxon>Stenosarchaea group</taxon>
        <taxon>Halobacteria</taxon>
        <taxon>Halobacteriales</taxon>
        <taxon>Natrialbaceae</taxon>
        <taxon>Halovivax</taxon>
    </lineage>
</organism>
<keyword evidence="3" id="KW-1185">Reference proteome</keyword>
<comment type="caution">
    <text evidence="2">The sequence shown here is derived from an EMBL/GenBank/DDBJ whole genome shotgun (WGS) entry which is preliminary data.</text>
</comment>
<sequence>MEFIPTTADESLPGIDAELAVWERLKDAFDASDEGVAYHQYPIVDKGGETFDHEPDIVLLHRDLGLLVIEVKGYRIDHVDRIEGHTWYLRNIAQSRSTPHQQARNQALFLRRFFTSEPALSDLDGCRVPVNTFVALPNVTRDEWDGRGFDGPAAPRTLLSDDLTPVALRDALAAVRTFDPLTDDELAAARDVLSCGQPISGDRTSAPPNPTTRGEHYEHVTKGLRGLDEQQQEIGMLVPPGPQQIRGIAGSGKTVLLAMKVARTHAKHPELKIAFTFNSKSLYDQLTALVERFYRRFANDDPNWDTLDVIHAWGGSQAGDGIYYNACRAVGRDHRTVPGARAAFPDQDDLFDASCGELLEAESIPTLYDAIFVDEAQDFGPNFFALCLEALDEHQRLVWAYDEAQSLTSLSAPSPTNLFGTDENGEPLLDLRGSYPGGAQKSHVMRQAYRAPRSVLMAGHAIGMGLEADDGPVQTITRTDGWESLGYEVDGDFREVGETATISRPDAHSPHPLHRLPSAKPFVETNAFPTKVSELRWVADRIARDVEAGLRPEQLLVIVLGDRYRDTGGTLLANELESRGLAANRVWRGDRKTFAVDGAVTISGVRRAKGNEAAAVYLVGLEWIQDDDYRESAVHRRNEAFVGITRTRAWCAITGVTGPDVTILDEADRVQAAVTRPDPSISFEIPDPKKLDNEFEETDAIEETALTDFIES</sequence>
<feature type="domain" description="NERD" evidence="1">
    <location>
        <begin position="14"/>
        <end position="136"/>
    </location>
</feature>
<dbReference type="EMBL" id="JBHSAQ010000013">
    <property type="protein sequence ID" value="MFC3959462.1"/>
    <property type="molecule type" value="Genomic_DNA"/>
</dbReference>
<protein>
    <submittedName>
        <fullName evidence="2">NERD domain-containing protein</fullName>
    </submittedName>
</protein>
<dbReference type="Gene3D" id="3.40.50.300">
    <property type="entry name" value="P-loop containing nucleotide triphosphate hydrolases"/>
    <property type="match status" value="2"/>
</dbReference>
<evidence type="ECO:0000313" key="3">
    <source>
        <dbReference type="Proteomes" id="UP001595846"/>
    </source>
</evidence>
<dbReference type="GeneID" id="73902086"/>
<evidence type="ECO:0000259" key="1">
    <source>
        <dbReference type="Pfam" id="PF08378"/>
    </source>
</evidence>
<dbReference type="Pfam" id="PF08378">
    <property type="entry name" value="NERD"/>
    <property type="match status" value="1"/>
</dbReference>
<evidence type="ECO:0000313" key="2">
    <source>
        <dbReference type="EMBL" id="MFC3959462.1"/>
    </source>
</evidence>
<dbReference type="InterPro" id="IPR027417">
    <property type="entry name" value="P-loop_NTPase"/>
</dbReference>
<dbReference type="RefSeq" id="WP_256532976.1">
    <property type="nucleotide sequence ID" value="NZ_CP101824.1"/>
</dbReference>
<accession>A0ABD5NR01</accession>
<proteinExistence type="predicted"/>
<dbReference type="InterPro" id="IPR000212">
    <property type="entry name" value="DNA_helicase_UvrD/REP"/>
</dbReference>
<dbReference type="AlphaFoldDB" id="A0ABD5NR01"/>
<gene>
    <name evidence="2" type="ORF">ACFOUR_13950</name>
</gene>
<dbReference type="Proteomes" id="UP001595846">
    <property type="component" value="Unassembled WGS sequence"/>
</dbReference>
<dbReference type="SUPFAM" id="SSF52540">
    <property type="entry name" value="P-loop containing nucleoside triphosphate hydrolases"/>
    <property type="match status" value="1"/>
</dbReference>
<dbReference type="PANTHER" id="PTHR11070">
    <property type="entry name" value="UVRD / RECB / PCRA DNA HELICASE FAMILY MEMBER"/>
    <property type="match status" value="1"/>
</dbReference>